<organism evidence="7 8">
    <name type="scientific">Candidatus Enterococcus myersii</name>
    <dbReference type="NCBI Taxonomy" id="2815322"/>
    <lineage>
        <taxon>Bacteria</taxon>
        <taxon>Bacillati</taxon>
        <taxon>Bacillota</taxon>
        <taxon>Bacilli</taxon>
        <taxon>Lactobacillales</taxon>
        <taxon>Enterococcaceae</taxon>
        <taxon>Enterococcus</taxon>
    </lineage>
</organism>
<dbReference type="PANTHER" id="PTHR11706">
    <property type="entry name" value="SOLUTE CARRIER PROTEIN FAMILY 11 MEMBER"/>
    <property type="match status" value="1"/>
</dbReference>
<feature type="transmembrane region" description="Helical" evidence="6">
    <location>
        <begin position="113"/>
        <end position="136"/>
    </location>
</feature>
<dbReference type="PANTHER" id="PTHR11706:SF33">
    <property type="entry name" value="NATURAL RESISTANCE-ASSOCIATED MACROPHAGE PROTEIN 2"/>
    <property type="match status" value="1"/>
</dbReference>
<dbReference type="Pfam" id="PF01566">
    <property type="entry name" value="Nramp"/>
    <property type="match status" value="1"/>
</dbReference>
<reference evidence="7 8" key="1">
    <citation type="submission" date="2021-03" db="EMBL/GenBank/DDBJ databases">
        <title>Enterococcal diversity collection.</title>
        <authorList>
            <person name="Gilmore M.S."/>
            <person name="Schwartzman J."/>
            <person name="Van Tyne D."/>
            <person name="Martin M."/>
            <person name="Earl A.M."/>
            <person name="Manson A.L."/>
            <person name="Straub T."/>
            <person name="Salamzade R."/>
            <person name="Saavedra J."/>
            <person name="Lebreton F."/>
            <person name="Prichula J."/>
            <person name="Schaufler K."/>
            <person name="Gaca A."/>
            <person name="Sgardioli B."/>
            <person name="Wagenaar J."/>
            <person name="Strong T."/>
        </authorList>
    </citation>
    <scope>NUCLEOTIDE SEQUENCE [LARGE SCALE GENOMIC DNA]</scope>
    <source>
        <strain evidence="7 8">MJM12</strain>
    </source>
</reference>
<dbReference type="NCBIfam" id="NF001923">
    <property type="entry name" value="PRK00701.1"/>
    <property type="match status" value="1"/>
</dbReference>
<dbReference type="NCBIfam" id="NF037982">
    <property type="entry name" value="Nramp_1"/>
    <property type="match status" value="1"/>
</dbReference>
<comment type="caution">
    <text evidence="7">The sequence shown here is derived from an EMBL/GenBank/DDBJ whole genome shotgun (WGS) entry which is preliminary data.</text>
</comment>
<sequence length="452" mass="48988">MSHKKEKLIEYANGPSLEEINNTVEVPKNASFFRTLLAYSGPGALVAVGYMDPGNWITSIAGGAEYKYALLSVILLSSLIAMLLQSMAAKLGIVTGRDLAQATREHTSKKTGFVLWIITELAIMATDIAEVIGGAVALQLLFGLPLIIGVLITTLDVLLLLLLTKLGFRKIEAIVAVLIAVIFMVFAYEVALAQPQLGEVLRGFIPDPKIATDKSMLLLALGIVGATVMPHNLYLHSSISQARKFDRNDEEEKARAIKFTTWDSNIQLTVAFVVNCLLLVLGGALFYGTNSDLGKFVDLYDALKDPSIVGNIASPLLSTLFAVALLASGQNSTITGTLSGQIVMEGFINLKMPLWMRRVVTRLLAIVPVIICVILYGGRESAVEDLLLYTQVFLSIALPISIIPLTIYTSDKKIMGRFANPTWMKILAWVIAIVLTVLNLFLIYSTLTGANG</sequence>
<dbReference type="InterPro" id="IPR001046">
    <property type="entry name" value="NRAMP_fam"/>
</dbReference>
<protein>
    <recommendedName>
        <fullName evidence="6">Divalent metal cation transporter MntH</fullName>
    </recommendedName>
</protein>
<dbReference type="Proteomes" id="UP000664256">
    <property type="component" value="Unassembled WGS sequence"/>
</dbReference>
<keyword evidence="3 6" id="KW-0812">Transmembrane</keyword>
<evidence type="ECO:0000256" key="1">
    <source>
        <dbReference type="ARBA" id="ARBA00004141"/>
    </source>
</evidence>
<keyword evidence="6" id="KW-0406">Ion transport</keyword>
<name>A0ABS3H9N1_9ENTE</name>
<feature type="transmembrane region" description="Helical" evidence="6">
    <location>
        <begin position="388"/>
        <end position="407"/>
    </location>
</feature>
<evidence type="ECO:0000313" key="7">
    <source>
        <dbReference type="EMBL" id="MBO0450163.1"/>
    </source>
</evidence>
<feature type="transmembrane region" description="Helical" evidence="6">
    <location>
        <begin position="215"/>
        <end position="235"/>
    </location>
</feature>
<dbReference type="RefSeq" id="WP_206904633.1">
    <property type="nucleotide sequence ID" value="NZ_JAFLVT010000018.1"/>
</dbReference>
<proteinExistence type="inferred from homology"/>
<evidence type="ECO:0000313" key="8">
    <source>
        <dbReference type="Proteomes" id="UP000664256"/>
    </source>
</evidence>
<feature type="transmembrane region" description="Helical" evidence="6">
    <location>
        <begin position="268"/>
        <end position="288"/>
    </location>
</feature>
<keyword evidence="2 6" id="KW-0813">Transport</keyword>
<keyword evidence="6" id="KW-0769">Symport</keyword>
<feature type="transmembrane region" description="Helical" evidence="6">
    <location>
        <begin position="70"/>
        <end position="93"/>
    </location>
</feature>
<comment type="subcellular location">
    <subcellularLocation>
        <location evidence="6">Cell membrane</location>
        <topology evidence="6">Multi-pass membrane protein</topology>
    </subcellularLocation>
    <subcellularLocation>
        <location evidence="1">Membrane</location>
        <topology evidence="1">Multi-pass membrane protein</topology>
    </subcellularLocation>
</comment>
<evidence type="ECO:0000256" key="2">
    <source>
        <dbReference type="ARBA" id="ARBA00022448"/>
    </source>
</evidence>
<feature type="transmembrane region" description="Helical" evidence="6">
    <location>
        <begin position="427"/>
        <end position="447"/>
    </location>
</feature>
<keyword evidence="4 6" id="KW-1133">Transmembrane helix</keyword>
<evidence type="ECO:0000256" key="5">
    <source>
        <dbReference type="ARBA" id="ARBA00023136"/>
    </source>
</evidence>
<feature type="transmembrane region" description="Helical" evidence="6">
    <location>
        <begin position="359"/>
        <end position="376"/>
    </location>
</feature>
<comment type="similarity">
    <text evidence="6">Belongs to the NRAMP family.</text>
</comment>
<evidence type="ECO:0000256" key="3">
    <source>
        <dbReference type="ARBA" id="ARBA00022692"/>
    </source>
</evidence>
<keyword evidence="5 6" id="KW-0472">Membrane</keyword>
<feature type="transmembrane region" description="Helical" evidence="6">
    <location>
        <begin position="308"/>
        <end position="327"/>
    </location>
</feature>
<keyword evidence="8" id="KW-1185">Reference proteome</keyword>
<dbReference type="EMBL" id="JAFLVT010000018">
    <property type="protein sequence ID" value="MBO0450163.1"/>
    <property type="molecule type" value="Genomic_DNA"/>
</dbReference>
<dbReference type="NCBIfam" id="TIGR01197">
    <property type="entry name" value="nramp"/>
    <property type="match status" value="1"/>
</dbReference>
<feature type="transmembrane region" description="Helical" evidence="6">
    <location>
        <begin position="175"/>
        <end position="195"/>
    </location>
</feature>
<evidence type="ECO:0000256" key="4">
    <source>
        <dbReference type="ARBA" id="ARBA00022989"/>
    </source>
</evidence>
<gene>
    <name evidence="6" type="primary">mntH</name>
    <name evidence="7" type="ORF">JZO76_11585</name>
</gene>
<accession>A0ABS3H9N1</accession>
<feature type="transmembrane region" description="Helical" evidence="6">
    <location>
        <begin position="32"/>
        <end position="50"/>
    </location>
</feature>
<comment type="function">
    <text evidence="6">H(+)-stimulated, divalent metal cation uptake system.</text>
</comment>
<keyword evidence="6" id="KW-1003">Cell membrane</keyword>
<dbReference type="HAMAP" id="MF_00221">
    <property type="entry name" value="NRAMP"/>
    <property type="match status" value="1"/>
</dbReference>
<dbReference type="PRINTS" id="PR00447">
    <property type="entry name" value="NATRESASSCMP"/>
</dbReference>
<evidence type="ECO:0000256" key="6">
    <source>
        <dbReference type="HAMAP-Rule" id="MF_00221"/>
    </source>
</evidence>
<feature type="transmembrane region" description="Helical" evidence="6">
    <location>
        <begin position="142"/>
        <end position="163"/>
    </location>
</feature>